<accession>B0C664</accession>
<dbReference type="OrthoDB" id="280897at2"/>
<sequence>MKFLNNIFNTLLCRLTSIVLIGLLNLLGVQIQPVVAGPNNSPCTSSNPQLAQPWCIPTTLTLSSTDADQEQYEYYDFIWRTFIALNWPNVPITVEGNQIVEGFRGEPDPTINILDQQGNGPLKQSVWENYREPSSEIFLPPEDWDNYPEWNTPRPPVADRPNNQRFLKNFDGLVEYAADINQPYFYPNLTGPLIDQAGNFVRYEVATNQAFFTYIQHSRYYDTQQQKEDVARSIEKPKDKQSGFKRPPYGDEAYLRNLKPFAKQGFIDVKAAWRELKEDDPLERYLHRTLVVDHQGTQKMMGLVALHVFRYTLIDQNGKITPGYVGATFEQVDNVESSPGIKPSFNTGSKPSEVQKTFGFSGDIPTTASKDNPKPQSPVSIYRVTPIPGSDVFCPPPNQTQKCPPALSVAAINAKYQEQLQPSVFSYYQLIGTQNKRPDRPLDFSNPSNRQFNGHEGPITGVYTNTNNLINTALESYTQQNFSCILCHSQARPQGVPKKSFEDDRFKIITFMLNMAHDK</sequence>
<evidence type="ECO:0000313" key="2">
    <source>
        <dbReference type="EMBL" id="ABW31181.1"/>
    </source>
</evidence>
<feature type="region of interest" description="Disordered" evidence="1">
    <location>
        <begin position="226"/>
        <end position="249"/>
    </location>
</feature>
<dbReference type="Proteomes" id="UP000000268">
    <property type="component" value="Chromosome"/>
</dbReference>
<dbReference type="RefSeq" id="WP_012166366.1">
    <property type="nucleotide sequence ID" value="NC_009925.1"/>
</dbReference>
<evidence type="ECO:0000256" key="1">
    <source>
        <dbReference type="SAM" id="MobiDB-lite"/>
    </source>
</evidence>
<dbReference type="STRING" id="329726.AM1_6249"/>
<keyword evidence="3" id="KW-1185">Reference proteome</keyword>
<dbReference type="eggNOG" id="COG3258">
    <property type="taxonomic scope" value="Bacteria"/>
</dbReference>
<dbReference type="AlphaFoldDB" id="B0C664"/>
<protein>
    <submittedName>
        <fullName evidence="2">Uncharacterized protein</fullName>
    </submittedName>
</protein>
<gene>
    <name evidence="2" type="ordered locus">AM1_6249</name>
</gene>
<dbReference type="EMBL" id="CP000828">
    <property type="protein sequence ID" value="ABW31181.1"/>
    <property type="molecule type" value="Genomic_DNA"/>
</dbReference>
<name>B0C664_ACAM1</name>
<organism evidence="2 3">
    <name type="scientific">Acaryochloris marina (strain MBIC 11017)</name>
    <dbReference type="NCBI Taxonomy" id="329726"/>
    <lineage>
        <taxon>Bacteria</taxon>
        <taxon>Bacillati</taxon>
        <taxon>Cyanobacteriota</taxon>
        <taxon>Cyanophyceae</taxon>
        <taxon>Acaryochloridales</taxon>
        <taxon>Acaryochloridaceae</taxon>
        <taxon>Acaryochloris</taxon>
    </lineage>
</organism>
<evidence type="ECO:0000313" key="3">
    <source>
        <dbReference type="Proteomes" id="UP000000268"/>
    </source>
</evidence>
<reference evidence="2 3" key="1">
    <citation type="journal article" date="2008" name="Proc. Natl. Acad. Sci. U.S.A.">
        <title>Niche adaptation and genome expansion in the chlorophyll d-producing cyanobacterium Acaryochloris marina.</title>
        <authorList>
            <person name="Swingley W.D."/>
            <person name="Chen M."/>
            <person name="Cheung P.C."/>
            <person name="Conrad A.L."/>
            <person name="Dejesa L.C."/>
            <person name="Hao J."/>
            <person name="Honchak B.M."/>
            <person name="Karbach L.E."/>
            <person name="Kurdoglu A."/>
            <person name="Lahiri S."/>
            <person name="Mastrian S.D."/>
            <person name="Miyashita H."/>
            <person name="Page L."/>
            <person name="Ramakrishna P."/>
            <person name="Satoh S."/>
            <person name="Sattley W.M."/>
            <person name="Shimada Y."/>
            <person name="Taylor H.L."/>
            <person name="Tomo T."/>
            <person name="Tsuchiya T."/>
            <person name="Wang Z.T."/>
            <person name="Raymond J."/>
            <person name="Mimuro M."/>
            <person name="Blankenship R.E."/>
            <person name="Touchman J.W."/>
        </authorList>
    </citation>
    <scope>NUCLEOTIDE SEQUENCE [LARGE SCALE GENOMIC DNA]</scope>
    <source>
        <strain evidence="3">MBIC 11017</strain>
    </source>
</reference>
<feature type="compositionally biased region" description="Basic and acidic residues" evidence="1">
    <location>
        <begin position="226"/>
        <end position="242"/>
    </location>
</feature>
<dbReference type="HOGENOM" id="CLU_029768_0_0_3"/>
<proteinExistence type="predicted"/>
<dbReference type="KEGG" id="amr:AM1_6249"/>